<evidence type="ECO:0000256" key="1">
    <source>
        <dbReference type="ARBA" id="ARBA00001961"/>
    </source>
</evidence>
<keyword evidence="7" id="KW-0812">Transmembrane</keyword>
<dbReference type="Gene3D" id="2.60.120.620">
    <property type="entry name" value="q2cbj1_9rhob like domain"/>
    <property type="match status" value="1"/>
</dbReference>
<evidence type="ECO:0000256" key="7">
    <source>
        <dbReference type="SAM" id="Phobius"/>
    </source>
</evidence>
<feature type="compositionally biased region" description="Low complexity" evidence="6">
    <location>
        <begin position="124"/>
        <end position="137"/>
    </location>
</feature>
<evidence type="ECO:0000256" key="2">
    <source>
        <dbReference type="ARBA" id="ARBA00022723"/>
    </source>
</evidence>
<dbReference type="InterPro" id="IPR044862">
    <property type="entry name" value="Pro_4_hyd_alph_FE2OG_OXY"/>
</dbReference>
<dbReference type="PANTHER" id="PTHR10869:SF246">
    <property type="entry name" value="TRANSMEMBRANE PROLYL 4-HYDROXYLASE"/>
    <property type="match status" value="1"/>
</dbReference>
<dbReference type="GO" id="GO:0005506">
    <property type="term" value="F:iron ion binding"/>
    <property type="evidence" value="ECO:0007669"/>
    <property type="project" value="InterPro"/>
</dbReference>
<keyword evidence="7" id="KW-0472">Membrane</keyword>
<proteinExistence type="predicted"/>
<evidence type="ECO:0000259" key="8">
    <source>
        <dbReference type="SMART" id="SM00702"/>
    </source>
</evidence>
<name>A0A6C0C171_9ZZZZ</name>
<evidence type="ECO:0000256" key="4">
    <source>
        <dbReference type="ARBA" id="ARBA00023002"/>
    </source>
</evidence>
<evidence type="ECO:0000313" key="9">
    <source>
        <dbReference type="EMBL" id="QHS97519.1"/>
    </source>
</evidence>
<dbReference type="AlphaFoldDB" id="A0A6C0C171"/>
<dbReference type="SMART" id="SM00702">
    <property type="entry name" value="P4Hc"/>
    <property type="match status" value="1"/>
</dbReference>
<dbReference type="InterPro" id="IPR006620">
    <property type="entry name" value="Pro_4_hyd_alph"/>
</dbReference>
<dbReference type="GO" id="GO:0004656">
    <property type="term" value="F:procollagen-proline 4-dioxygenase activity"/>
    <property type="evidence" value="ECO:0007669"/>
    <property type="project" value="TreeGrafter"/>
</dbReference>
<feature type="region of interest" description="Disordered" evidence="6">
    <location>
        <begin position="118"/>
        <end position="141"/>
    </location>
</feature>
<accession>A0A6C0C171</accession>
<feature type="domain" description="Prolyl 4-hydroxylase alpha subunit" evidence="8">
    <location>
        <begin position="89"/>
        <end position="269"/>
    </location>
</feature>
<dbReference type="Pfam" id="PF13640">
    <property type="entry name" value="2OG-FeII_Oxy_3"/>
    <property type="match status" value="1"/>
</dbReference>
<keyword evidence="7" id="KW-1133">Transmembrane helix</keyword>
<evidence type="ECO:0000256" key="3">
    <source>
        <dbReference type="ARBA" id="ARBA00022964"/>
    </source>
</evidence>
<feature type="transmembrane region" description="Helical" evidence="7">
    <location>
        <begin position="29"/>
        <end position="48"/>
    </location>
</feature>
<keyword evidence="4" id="KW-0560">Oxidoreductase</keyword>
<dbReference type="GO" id="GO:0031418">
    <property type="term" value="F:L-ascorbic acid binding"/>
    <property type="evidence" value="ECO:0007669"/>
    <property type="project" value="InterPro"/>
</dbReference>
<keyword evidence="5" id="KW-0408">Iron</keyword>
<comment type="cofactor">
    <cofactor evidence="1">
        <name>L-ascorbate</name>
        <dbReference type="ChEBI" id="CHEBI:38290"/>
    </cofactor>
</comment>
<organism evidence="9">
    <name type="scientific">viral metagenome</name>
    <dbReference type="NCBI Taxonomy" id="1070528"/>
    <lineage>
        <taxon>unclassified sequences</taxon>
        <taxon>metagenomes</taxon>
        <taxon>organismal metagenomes</taxon>
    </lineage>
</organism>
<protein>
    <recommendedName>
        <fullName evidence="8">Prolyl 4-hydroxylase alpha subunit domain-containing protein</fullName>
    </recommendedName>
</protein>
<dbReference type="InterPro" id="IPR045054">
    <property type="entry name" value="P4HA-like"/>
</dbReference>
<dbReference type="GO" id="GO:0005783">
    <property type="term" value="C:endoplasmic reticulum"/>
    <property type="evidence" value="ECO:0007669"/>
    <property type="project" value="TreeGrafter"/>
</dbReference>
<dbReference type="PANTHER" id="PTHR10869">
    <property type="entry name" value="PROLYL 4-HYDROXYLASE ALPHA SUBUNIT"/>
    <property type="match status" value="1"/>
</dbReference>
<keyword evidence="3" id="KW-0223">Dioxygenase</keyword>
<evidence type="ECO:0000256" key="5">
    <source>
        <dbReference type="ARBA" id="ARBA00023004"/>
    </source>
</evidence>
<dbReference type="EMBL" id="MN739300">
    <property type="protein sequence ID" value="QHS97519.1"/>
    <property type="molecule type" value="Genomic_DNA"/>
</dbReference>
<keyword evidence="2" id="KW-0479">Metal-binding</keyword>
<reference evidence="9" key="1">
    <citation type="journal article" date="2020" name="Nature">
        <title>Giant virus diversity and host interactions through global metagenomics.</title>
        <authorList>
            <person name="Schulz F."/>
            <person name="Roux S."/>
            <person name="Paez-Espino D."/>
            <person name="Jungbluth S."/>
            <person name="Walsh D.A."/>
            <person name="Denef V.J."/>
            <person name="McMahon K.D."/>
            <person name="Konstantinidis K.T."/>
            <person name="Eloe-Fadrosh E.A."/>
            <person name="Kyrpides N.C."/>
            <person name="Woyke T."/>
        </authorList>
    </citation>
    <scope>NUCLEOTIDE SEQUENCE</scope>
    <source>
        <strain evidence="9">GVMAG-M-3300020182-33</strain>
    </source>
</reference>
<sequence>MYCGTAEDLRKAADAILALRCNRRNAIDWLLLVAVIVLVCLAVVWMATRRAVNSDPDMADSRYRKQFSFELDATPFSKPAKILLLNANPCIRIVEDFISREEANTLVRTYESTLKPSTVSANDSKQASTQSRSSSSAFLPAGSDKHKVLQDIENRLVLLTGLPVPHWETLQLTKYTKGQQYKPHFDWFDTSLNNRAITVFVYLNDVPQEQGGQTEFTDINLVVQPTLGRAVVWFNCSARGNSVNCDAKTKHAGKPPLYGVKYGLNCWARTAPYR</sequence>
<evidence type="ECO:0000256" key="6">
    <source>
        <dbReference type="SAM" id="MobiDB-lite"/>
    </source>
</evidence>